<protein>
    <submittedName>
        <fullName evidence="1">Uncharacterized protein</fullName>
    </submittedName>
</protein>
<dbReference type="EMBL" id="CAXHTB010000009">
    <property type="protein sequence ID" value="CAL0312348.1"/>
    <property type="molecule type" value="Genomic_DNA"/>
</dbReference>
<comment type="caution">
    <text evidence="1">The sequence shown here is derived from an EMBL/GenBank/DDBJ whole genome shotgun (WGS) entry which is preliminary data.</text>
</comment>
<proteinExistence type="predicted"/>
<evidence type="ECO:0000313" key="2">
    <source>
        <dbReference type="Proteomes" id="UP001497480"/>
    </source>
</evidence>
<name>A0AAV1WSU4_LUPLU</name>
<gene>
    <name evidence="1" type="ORF">LLUT_LOCUS13408</name>
</gene>
<dbReference type="AlphaFoldDB" id="A0AAV1WSU4"/>
<keyword evidence="2" id="KW-1185">Reference proteome</keyword>
<reference evidence="1 2" key="1">
    <citation type="submission" date="2024-03" db="EMBL/GenBank/DDBJ databases">
        <authorList>
            <person name="Martinez-Hernandez J."/>
        </authorList>
    </citation>
    <scope>NUCLEOTIDE SEQUENCE [LARGE SCALE GENOMIC DNA]</scope>
</reference>
<accession>A0AAV1WSU4</accession>
<dbReference type="Proteomes" id="UP001497480">
    <property type="component" value="Unassembled WGS sequence"/>
</dbReference>
<organism evidence="1 2">
    <name type="scientific">Lupinus luteus</name>
    <name type="common">European yellow lupine</name>
    <dbReference type="NCBI Taxonomy" id="3873"/>
    <lineage>
        <taxon>Eukaryota</taxon>
        <taxon>Viridiplantae</taxon>
        <taxon>Streptophyta</taxon>
        <taxon>Embryophyta</taxon>
        <taxon>Tracheophyta</taxon>
        <taxon>Spermatophyta</taxon>
        <taxon>Magnoliopsida</taxon>
        <taxon>eudicotyledons</taxon>
        <taxon>Gunneridae</taxon>
        <taxon>Pentapetalae</taxon>
        <taxon>rosids</taxon>
        <taxon>fabids</taxon>
        <taxon>Fabales</taxon>
        <taxon>Fabaceae</taxon>
        <taxon>Papilionoideae</taxon>
        <taxon>50 kb inversion clade</taxon>
        <taxon>genistoids sensu lato</taxon>
        <taxon>core genistoids</taxon>
        <taxon>Genisteae</taxon>
        <taxon>Lupinus</taxon>
    </lineage>
</organism>
<sequence length="77" mass="8535">MVEDKEVKITLALGNSTYNGGSRENVENGALKTDEQLVILMENVGSADAHFKKFLVDEFGALKLDCLENSFFMTPYS</sequence>
<evidence type="ECO:0000313" key="1">
    <source>
        <dbReference type="EMBL" id="CAL0312348.1"/>
    </source>
</evidence>